<feature type="compositionally biased region" description="Acidic residues" evidence="1">
    <location>
        <begin position="209"/>
        <end position="218"/>
    </location>
</feature>
<evidence type="ECO:0000313" key="3">
    <source>
        <dbReference type="Proteomes" id="UP000265618"/>
    </source>
</evidence>
<feature type="compositionally biased region" description="Basic and acidic residues" evidence="1">
    <location>
        <begin position="317"/>
        <end position="385"/>
    </location>
</feature>
<keyword evidence="3" id="KW-1185">Reference proteome</keyword>
<organism evidence="2 3">
    <name type="scientific">Kipferlia bialata</name>
    <dbReference type="NCBI Taxonomy" id="797122"/>
    <lineage>
        <taxon>Eukaryota</taxon>
        <taxon>Metamonada</taxon>
        <taxon>Carpediemonas-like organisms</taxon>
        <taxon>Kipferlia</taxon>
    </lineage>
</organism>
<feature type="compositionally biased region" description="Basic and acidic residues" evidence="1">
    <location>
        <begin position="133"/>
        <end position="149"/>
    </location>
</feature>
<feature type="compositionally biased region" description="Pro residues" evidence="1">
    <location>
        <begin position="408"/>
        <end position="422"/>
    </location>
</feature>
<evidence type="ECO:0000313" key="2">
    <source>
        <dbReference type="EMBL" id="GIQ84781.1"/>
    </source>
</evidence>
<feature type="compositionally biased region" description="Basic and acidic residues" evidence="1">
    <location>
        <begin position="172"/>
        <end position="185"/>
    </location>
</feature>
<sequence>MEESFEVDGDIDALKSAIANMTKSKKLRAKAQTKGRESDAIRTTFHENNRTFLQRAGRFERNKVDRWKSLLKTIARANMAFYAEGLKTMTEIDRLCGNLEVTDALQSLTVVARDIEIGHGSLERVVGLDKAWSQRERQEERREERERQARAGSRGRTAERGLSSTVALGGDRGSRRGRERERQQREASLNRMHTVTSRTWTAMRKDSESSSDDSLLEDTLERGRGRERQPEDKGRRERESKRERERRERERRYEKPPRPTTHDVSESEESGSESERSGPIRPPPAKGSSGTRHHRRTSSLSSTTGGRESRHSRKKSRESVRESEGEREDRRAGHSRERLSRRERERERESERDKNRHSRDTDKGGKSGRSRSREKERDRDSEGTKRHLRALQTDEESSESPLDTLHPASPPPGRHVPLPPPVSSASIREVKHAQPVSEGDDILSSEGDAPVRPPRRPDPESSGSSILEEEDAEDAVDSGSEGEELVEDRPPPLTTQARERGKADDFSDSDQMEGMADNAFGGLNTFG</sequence>
<dbReference type="Proteomes" id="UP000265618">
    <property type="component" value="Unassembled WGS sequence"/>
</dbReference>
<feature type="compositionally biased region" description="Basic and acidic residues" evidence="1">
    <location>
        <begin position="219"/>
        <end position="265"/>
    </location>
</feature>
<protein>
    <submittedName>
        <fullName evidence="2">Uncharacterized protein</fullName>
    </submittedName>
</protein>
<gene>
    <name evidence="2" type="ORF">KIPB_006339</name>
</gene>
<feature type="compositionally biased region" description="Polar residues" evidence="1">
    <location>
        <begin position="191"/>
        <end position="200"/>
    </location>
</feature>
<dbReference type="EMBL" id="BDIP01001619">
    <property type="protein sequence ID" value="GIQ84781.1"/>
    <property type="molecule type" value="Genomic_DNA"/>
</dbReference>
<reference evidence="2 3" key="1">
    <citation type="journal article" date="2018" name="PLoS ONE">
        <title>The draft genome of Kipferlia bialata reveals reductive genome evolution in fornicate parasites.</title>
        <authorList>
            <person name="Tanifuji G."/>
            <person name="Takabayashi S."/>
            <person name="Kume K."/>
            <person name="Takagi M."/>
            <person name="Nakayama T."/>
            <person name="Kamikawa R."/>
            <person name="Inagaki Y."/>
            <person name="Hashimoto T."/>
        </authorList>
    </citation>
    <scope>NUCLEOTIDE SEQUENCE [LARGE SCALE GENOMIC DNA]</scope>
    <source>
        <strain evidence="2">NY0173</strain>
    </source>
</reference>
<accession>A0A9K3CX51</accession>
<feature type="compositionally biased region" description="Acidic residues" evidence="1">
    <location>
        <begin position="467"/>
        <end position="486"/>
    </location>
</feature>
<dbReference type="AlphaFoldDB" id="A0A9K3CX51"/>
<proteinExistence type="predicted"/>
<name>A0A9K3CX51_9EUKA</name>
<feature type="region of interest" description="Disordered" evidence="1">
    <location>
        <begin position="133"/>
        <end position="527"/>
    </location>
</feature>
<evidence type="ECO:0000256" key="1">
    <source>
        <dbReference type="SAM" id="MobiDB-lite"/>
    </source>
</evidence>
<comment type="caution">
    <text evidence="2">The sequence shown here is derived from an EMBL/GenBank/DDBJ whole genome shotgun (WGS) entry which is preliminary data.</text>
</comment>